<dbReference type="Gene3D" id="1.25.40.10">
    <property type="entry name" value="Tetratricopeptide repeat domain"/>
    <property type="match status" value="1"/>
</dbReference>
<dbReference type="RefSeq" id="WP_273619771.1">
    <property type="nucleotide sequence ID" value="NZ_CP117418.1"/>
</dbReference>
<dbReference type="SUPFAM" id="SSF52540">
    <property type="entry name" value="P-loop containing nucleoside triphosphate hydrolases"/>
    <property type="match status" value="1"/>
</dbReference>
<evidence type="ECO:0000313" key="3">
    <source>
        <dbReference type="EMBL" id="WCT79497.1"/>
    </source>
</evidence>
<dbReference type="InterPro" id="IPR027417">
    <property type="entry name" value="P-loop_NTPase"/>
</dbReference>
<reference evidence="3 4" key="1">
    <citation type="submission" date="2023-02" db="EMBL/GenBank/DDBJ databases">
        <title>Genome sequence of Novosphingobium humi KACC 19094.</title>
        <authorList>
            <person name="Kim S."/>
            <person name="Heo J."/>
            <person name="Kwon S.-W."/>
        </authorList>
    </citation>
    <scope>NUCLEOTIDE SEQUENCE [LARGE SCALE GENOMIC DNA]</scope>
    <source>
        <strain evidence="3 4">KACC 19094</strain>
        <plasmid evidence="3 4">unnamed1</plasmid>
    </source>
</reference>
<geneLocation type="plasmid" evidence="3 4">
    <name>unnamed1</name>
</geneLocation>
<dbReference type="Gene3D" id="3.40.50.300">
    <property type="entry name" value="P-loop containing nucleotide triphosphate hydrolases"/>
    <property type="match status" value="1"/>
</dbReference>
<dbReference type="PANTHER" id="PTHR12788">
    <property type="entry name" value="PROTEIN-TYROSINE SULFOTRANSFERASE 2"/>
    <property type="match status" value="1"/>
</dbReference>
<dbReference type="InterPro" id="IPR019734">
    <property type="entry name" value="TPR_rpt"/>
</dbReference>
<protein>
    <submittedName>
        <fullName evidence="3">Sulfotransferase</fullName>
    </submittedName>
</protein>
<dbReference type="PANTHER" id="PTHR12788:SF10">
    <property type="entry name" value="PROTEIN-TYROSINE SULFOTRANSFERASE"/>
    <property type="match status" value="1"/>
</dbReference>
<proteinExistence type="predicted"/>
<evidence type="ECO:0000256" key="2">
    <source>
        <dbReference type="PROSITE-ProRule" id="PRU00339"/>
    </source>
</evidence>
<dbReference type="Proteomes" id="UP001218231">
    <property type="component" value="Plasmid unnamed1"/>
</dbReference>
<feature type="repeat" description="TPR" evidence="2">
    <location>
        <begin position="113"/>
        <end position="146"/>
    </location>
</feature>
<evidence type="ECO:0000313" key="4">
    <source>
        <dbReference type="Proteomes" id="UP001218231"/>
    </source>
</evidence>
<dbReference type="SMART" id="SM00028">
    <property type="entry name" value="TPR"/>
    <property type="match status" value="4"/>
</dbReference>
<dbReference type="EMBL" id="CP117418">
    <property type="protein sequence ID" value="WCT79497.1"/>
    <property type="molecule type" value="Genomic_DNA"/>
</dbReference>
<organism evidence="3 4">
    <name type="scientific">Novosphingobium humi</name>
    <dbReference type="NCBI Taxonomy" id="2282397"/>
    <lineage>
        <taxon>Bacteria</taxon>
        <taxon>Pseudomonadati</taxon>
        <taxon>Pseudomonadota</taxon>
        <taxon>Alphaproteobacteria</taxon>
        <taxon>Sphingomonadales</taxon>
        <taxon>Sphingomonadaceae</taxon>
        <taxon>Novosphingobium</taxon>
    </lineage>
</organism>
<gene>
    <name evidence="3" type="ORF">PQ457_21135</name>
</gene>
<keyword evidence="2" id="KW-0802">TPR repeat</keyword>
<evidence type="ECO:0000256" key="1">
    <source>
        <dbReference type="ARBA" id="ARBA00022679"/>
    </source>
</evidence>
<dbReference type="Pfam" id="PF13432">
    <property type="entry name" value="TPR_16"/>
    <property type="match status" value="2"/>
</dbReference>
<keyword evidence="3" id="KW-0614">Plasmid</keyword>
<dbReference type="Pfam" id="PF13469">
    <property type="entry name" value="Sulfotransfer_3"/>
    <property type="match status" value="1"/>
</dbReference>
<accession>A0ABY7U3M3</accession>
<dbReference type="SUPFAM" id="SSF48452">
    <property type="entry name" value="TPR-like"/>
    <property type="match status" value="1"/>
</dbReference>
<name>A0ABY7U3M3_9SPHN</name>
<keyword evidence="4" id="KW-1185">Reference proteome</keyword>
<dbReference type="PROSITE" id="PS50005">
    <property type="entry name" value="TPR"/>
    <property type="match status" value="1"/>
</dbReference>
<dbReference type="InterPro" id="IPR026634">
    <property type="entry name" value="TPST-like"/>
</dbReference>
<sequence>MRIAAKDGRMDQGAAARQALRRGDWAAARRLAAGLMARSPAEGAFVLGVAAASAGRVVEALAHFRQAVMCDPPEASRSGEYRAQLARTLSLLRRDGEAAQVLQEAEQNLPQDALSLDTLGCVYARLGRHEAALPHFLAAVAREPDNREYRYNQAVTLNFLGRAEEAEAALEALIALAPDDARAHHLLASLRKQSAGRNHIPRLETVYERAKSGRDRLLIGYALAKELEDIGEEARGFATLCAVNAAHRRDLAYDPAQDAANFQAMQDAWPIMAEAKDAPKDAPVFIIGMPRTGTTLVDRILSSHPDLESAGELQAMPLAVKAMAGTGGRNVLDPETAMAAARGDMAALGRDYLRRAGHHLGGKAPRFIDKFPGNFHYAGVIAHALPHARIVCLRRHPMDTVLANFRNLFAISSRYYDYSYDLLDIAAYYAGFDRLMAFWRHVLPGRVMELAYEDLVSDQEGQTRALLAHCGLEWDARCLSFQDNAAPVATPSAAQVRRPIYRDSVARWRRHEEALAPVRAYFESVGIAVD</sequence>
<dbReference type="InterPro" id="IPR011990">
    <property type="entry name" value="TPR-like_helical_dom_sf"/>
</dbReference>
<keyword evidence="1" id="KW-0808">Transferase</keyword>